<dbReference type="RefSeq" id="WP_112575552.1">
    <property type="nucleotide sequence ID" value="NZ_CP043450.1"/>
</dbReference>
<dbReference type="PROSITE" id="PS51257">
    <property type="entry name" value="PROKAR_LIPOPROTEIN"/>
    <property type="match status" value="1"/>
</dbReference>
<sequence>MKKLLLYTAGIFLFLSSCADGQASKGDNFAVLPAPKAGEAVATFGGGCFWSMSEAMAELKGVDKVISGYAGGTTKNPTYREVCSDNTNHAETVQVYYDPKVISYDNLVEAFFSAHDPTTLNRQGPDEGTDYRSIAFYRNDAEKSTIETTIKKVNESKHYANPVVTQVVPFKVFYPAENYHQGYYRSHPDQPYILAVSEPKVIKFRKAMKAELKPGFAP</sequence>
<dbReference type="Gene3D" id="3.30.1060.10">
    <property type="entry name" value="Peptide methionine sulphoxide reductase MsrA"/>
    <property type="match status" value="1"/>
</dbReference>
<dbReference type="NCBIfam" id="TIGR00401">
    <property type="entry name" value="msrA"/>
    <property type="match status" value="1"/>
</dbReference>
<dbReference type="EMBL" id="CP043450">
    <property type="protein sequence ID" value="QEM10370.1"/>
    <property type="molecule type" value="Genomic_DNA"/>
</dbReference>
<evidence type="ECO:0000256" key="2">
    <source>
        <dbReference type="ARBA" id="ARBA00047806"/>
    </source>
</evidence>
<dbReference type="HAMAP" id="MF_01401">
    <property type="entry name" value="MsrA"/>
    <property type="match status" value="1"/>
</dbReference>
<proteinExistence type="inferred from homology"/>
<feature type="chain" id="PRO_5022731385" description="Peptide methionine sulfoxide reductase MsrA" evidence="5">
    <location>
        <begin position="20"/>
        <end position="218"/>
    </location>
</feature>
<evidence type="ECO:0000313" key="7">
    <source>
        <dbReference type="EMBL" id="QEM10370.1"/>
    </source>
</evidence>
<evidence type="ECO:0000256" key="5">
    <source>
        <dbReference type="SAM" id="SignalP"/>
    </source>
</evidence>
<dbReference type="Pfam" id="PF01625">
    <property type="entry name" value="PMSR"/>
    <property type="match status" value="1"/>
</dbReference>
<dbReference type="KEGG" id="mrub:DEO27_010150"/>
<comment type="similarity">
    <text evidence="4">Belongs to the MsrA Met sulfoxide reductase family.</text>
</comment>
<dbReference type="AlphaFoldDB" id="A0A5C1HYX9"/>
<evidence type="ECO:0000313" key="8">
    <source>
        <dbReference type="Proteomes" id="UP000251402"/>
    </source>
</evidence>
<keyword evidence="1 4" id="KW-0560">Oxidoreductase</keyword>
<evidence type="ECO:0000256" key="1">
    <source>
        <dbReference type="ARBA" id="ARBA00023002"/>
    </source>
</evidence>
<dbReference type="Proteomes" id="UP000251402">
    <property type="component" value="Chromosome"/>
</dbReference>
<gene>
    <name evidence="4 7" type="primary">msrA</name>
    <name evidence="7" type="ORF">DEO27_010150</name>
</gene>
<dbReference type="EC" id="1.8.4.11" evidence="4"/>
<name>A0A5C1HYX9_9SPHI</name>
<dbReference type="InterPro" id="IPR002569">
    <property type="entry name" value="Met_Sox_Rdtase_MsrA_dom"/>
</dbReference>
<feature type="signal peptide" evidence="5">
    <location>
        <begin position="1"/>
        <end position="19"/>
    </location>
</feature>
<dbReference type="InterPro" id="IPR036509">
    <property type="entry name" value="Met_Sox_Rdtase_MsrA_sf"/>
</dbReference>
<evidence type="ECO:0000256" key="3">
    <source>
        <dbReference type="ARBA" id="ARBA00048782"/>
    </source>
</evidence>
<feature type="active site" evidence="4">
    <location>
        <position position="48"/>
    </location>
</feature>
<organism evidence="7 8">
    <name type="scientific">Mucilaginibacter rubeus</name>
    <dbReference type="NCBI Taxonomy" id="2027860"/>
    <lineage>
        <taxon>Bacteria</taxon>
        <taxon>Pseudomonadati</taxon>
        <taxon>Bacteroidota</taxon>
        <taxon>Sphingobacteriia</taxon>
        <taxon>Sphingobacteriales</taxon>
        <taxon>Sphingobacteriaceae</taxon>
        <taxon>Mucilaginibacter</taxon>
    </lineage>
</organism>
<evidence type="ECO:0000259" key="6">
    <source>
        <dbReference type="Pfam" id="PF01625"/>
    </source>
</evidence>
<accession>A0A5C1HYX9</accession>
<feature type="domain" description="Peptide methionine sulphoxide reductase MsrA" evidence="6">
    <location>
        <begin position="42"/>
        <end position="192"/>
    </location>
</feature>
<evidence type="ECO:0000256" key="4">
    <source>
        <dbReference type="HAMAP-Rule" id="MF_01401"/>
    </source>
</evidence>
<reference evidence="7" key="1">
    <citation type="submission" date="2019-08" db="EMBL/GenBank/DDBJ databases">
        <title>Comparative genome analysis confer to the adaptation heavy metal polluted environment.</title>
        <authorList>
            <person name="Li Y."/>
        </authorList>
    </citation>
    <scope>NUCLEOTIDE SEQUENCE [LARGE SCALE GENOMIC DNA]</scope>
    <source>
        <strain evidence="7">P1</strain>
    </source>
</reference>
<comment type="catalytic activity">
    <reaction evidence="2 4">
        <text>L-methionyl-[protein] + [thioredoxin]-disulfide + H2O = L-methionyl-(S)-S-oxide-[protein] + [thioredoxin]-dithiol</text>
        <dbReference type="Rhea" id="RHEA:14217"/>
        <dbReference type="Rhea" id="RHEA-COMP:10698"/>
        <dbReference type="Rhea" id="RHEA-COMP:10700"/>
        <dbReference type="Rhea" id="RHEA-COMP:12313"/>
        <dbReference type="Rhea" id="RHEA-COMP:12315"/>
        <dbReference type="ChEBI" id="CHEBI:15377"/>
        <dbReference type="ChEBI" id="CHEBI:16044"/>
        <dbReference type="ChEBI" id="CHEBI:29950"/>
        <dbReference type="ChEBI" id="CHEBI:44120"/>
        <dbReference type="ChEBI" id="CHEBI:50058"/>
        <dbReference type="EC" id="1.8.4.11"/>
    </reaction>
</comment>
<dbReference type="SUPFAM" id="SSF55068">
    <property type="entry name" value="Peptide methionine sulfoxide reductase"/>
    <property type="match status" value="1"/>
</dbReference>
<protein>
    <recommendedName>
        <fullName evidence="4">Peptide methionine sulfoxide reductase MsrA</fullName>
        <shortName evidence="4">Protein-methionine-S-oxide reductase</shortName>
        <ecNumber evidence="4">1.8.4.11</ecNumber>
    </recommendedName>
    <alternativeName>
        <fullName evidence="4">Peptide-methionine (S)-S-oxide reductase</fullName>
        <shortName evidence="4">Peptide Met(O) reductase</shortName>
    </alternativeName>
</protein>
<dbReference type="GO" id="GO:0008113">
    <property type="term" value="F:peptide-methionine (S)-S-oxide reductase activity"/>
    <property type="evidence" value="ECO:0007669"/>
    <property type="project" value="UniProtKB-UniRule"/>
</dbReference>
<dbReference type="PANTHER" id="PTHR43774:SF1">
    <property type="entry name" value="PEPTIDE METHIONINE SULFOXIDE REDUCTASE MSRA 2"/>
    <property type="match status" value="1"/>
</dbReference>
<dbReference type="OrthoDB" id="4174719at2"/>
<comment type="catalytic activity">
    <reaction evidence="3 4">
        <text>[thioredoxin]-disulfide + L-methionine + H2O = L-methionine (S)-S-oxide + [thioredoxin]-dithiol</text>
        <dbReference type="Rhea" id="RHEA:19993"/>
        <dbReference type="Rhea" id="RHEA-COMP:10698"/>
        <dbReference type="Rhea" id="RHEA-COMP:10700"/>
        <dbReference type="ChEBI" id="CHEBI:15377"/>
        <dbReference type="ChEBI" id="CHEBI:29950"/>
        <dbReference type="ChEBI" id="CHEBI:50058"/>
        <dbReference type="ChEBI" id="CHEBI:57844"/>
        <dbReference type="ChEBI" id="CHEBI:58772"/>
        <dbReference type="EC" id="1.8.4.11"/>
    </reaction>
</comment>
<dbReference type="PANTHER" id="PTHR43774">
    <property type="entry name" value="PEPTIDE METHIONINE SULFOXIDE REDUCTASE"/>
    <property type="match status" value="1"/>
</dbReference>
<comment type="function">
    <text evidence="4">Has an important function as a repair enzyme for proteins that have been inactivated by oxidation. Catalyzes the reversible oxidation-reduction of methionine sulfoxide in proteins to methionine.</text>
</comment>
<keyword evidence="5" id="KW-0732">Signal</keyword>
<dbReference type="GO" id="GO:0033744">
    <property type="term" value="F:L-methionine:thioredoxin-disulfide S-oxidoreductase activity"/>
    <property type="evidence" value="ECO:0007669"/>
    <property type="project" value="RHEA"/>
</dbReference>
<keyword evidence="8" id="KW-1185">Reference proteome</keyword>